<feature type="compositionally biased region" description="Basic and acidic residues" evidence="2">
    <location>
        <begin position="25"/>
        <end position="34"/>
    </location>
</feature>
<name>A0A5P1EQ46_ASPOF</name>
<keyword evidence="4" id="KW-1185">Reference proteome</keyword>
<accession>A0A5P1EQ46</accession>
<dbReference type="GO" id="GO:0009733">
    <property type="term" value="P:response to auxin"/>
    <property type="evidence" value="ECO:0007669"/>
    <property type="project" value="InterPro"/>
</dbReference>
<organism evidence="3 4">
    <name type="scientific">Asparagus officinalis</name>
    <name type="common">Garden asparagus</name>
    <dbReference type="NCBI Taxonomy" id="4686"/>
    <lineage>
        <taxon>Eukaryota</taxon>
        <taxon>Viridiplantae</taxon>
        <taxon>Streptophyta</taxon>
        <taxon>Embryophyta</taxon>
        <taxon>Tracheophyta</taxon>
        <taxon>Spermatophyta</taxon>
        <taxon>Magnoliopsida</taxon>
        <taxon>Liliopsida</taxon>
        <taxon>Asparagales</taxon>
        <taxon>Asparagaceae</taxon>
        <taxon>Asparagoideae</taxon>
        <taxon>Asparagus</taxon>
    </lineage>
</organism>
<dbReference type="AlphaFoldDB" id="A0A5P1EQ46"/>
<evidence type="ECO:0000313" key="4">
    <source>
        <dbReference type="Proteomes" id="UP000243459"/>
    </source>
</evidence>
<protein>
    <submittedName>
        <fullName evidence="3">Uncharacterized protein</fullName>
    </submittedName>
</protein>
<comment type="similarity">
    <text evidence="1">Belongs to the ARG7 family.</text>
</comment>
<dbReference type="Proteomes" id="UP000243459">
    <property type="component" value="Chromosome 5"/>
</dbReference>
<gene>
    <name evidence="3" type="ORF">A4U43_C05F7740</name>
</gene>
<feature type="region of interest" description="Disordered" evidence="2">
    <location>
        <begin position="13"/>
        <end position="34"/>
    </location>
</feature>
<dbReference type="PANTHER" id="PTHR31374">
    <property type="entry name" value="AUXIN-INDUCED PROTEIN-LIKE-RELATED"/>
    <property type="match status" value="1"/>
</dbReference>
<dbReference type="Gramene" id="ONK68128">
    <property type="protein sequence ID" value="ONK68128"/>
    <property type="gene ID" value="A4U43_C05F7740"/>
</dbReference>
<dbReference type="OrthoDB" id="625231at2759"/>
<sequence>MDIFLQSSKFSPFSSSKRSKSLLRPNDHPKATLLHSKSEVPKGYLAVYVGEDMKRFVIPTTYLSLQAFKELMEASAETFGYQNEGGLRIQCDAGEFEDTLKVLEGMKKGQKKEMKRRSFSLRLY</sequence>
<dbReference type="EMBL" id="CM007385">
    <property type="protein sequence ID" value="ONK68128.1"/>
    <property type="molecule type" value="Genomic_DNA"/>
</dbReference>
<dbReference type="Pfam" id="PF02519">
    <property type="entry name" value="Auxin_inducible"/>
    <property type="match status" value="1"/>
</dbReference>
<evidence type="ECO:0000256" key="1">
    <source>
        <dbReference type="ARBA" id="ARBA00006974"/>
    </source>
</evidence>
<dbReference type="PANTHER" id="PTHR31374:SF139">
    <property type="entry name" value="OS02G0143300 PROTEIN"/>
    <property type="match status" value="1"/>
</dbReference>
<proteinExistence type="inferred from homology"/>
<evidence type="ECO:0000313" key="3">
    <source>
        <dbReference type="EMBL" id="ONK68128.1"/>
    </source>
</evidence>
<dbReference type="InterPro" id="IPR003676">
    <property type="entry name" value="SAUR_fam"/>
</dbReference>
<dbReference type="OMA" id="ETFGYQN"/>
<reference evidence="4" key="1">
    <citation type="journal article" date="2017" name="Nat. Commun.">
        <title>The asparagus genome sheds light on the origin and evolution of a young Y chromosome.</title>
        <authorList>
            <person name="Harkess A."/>
            <person name="Zhou J."/>
            <person name="Xu C."/>
            <person name="Bowers J.E."/>
            <person name="Van der Hulst R."/>
            <person name="Ayyampalayam S."/>
            <person name="Mercati F."/>
            <person name="Riccardi P."/>
            <person name="McKain M.R."/>
            <person name="Kakrana A."/>
            <person name="Tang H."/>
            <person name="Ray J."/>
            <person name="Groenendijk J."/>
            <person name="Arikit S."/>
            <person name="Mathioni S.M."/>
            <person name="Nakano M."/>
            <person name="Shan H."/>
            <person name="Telgmann-Rauber A."/>
            <person name="Kanno A."/>
            <person name="Yue Z."/>
            <person name="Chen H."/>
            <person name="Li W."/>
            <person name="Chen Y."/>
            <person name="Xu X."/>
            <person name="Zhang Y."/>
            <person name="Luo S."/>
            <person name="Chen H."/>
            <person name="Gao J."/>
            <person name="Mao Z."/>
            <person name="Pires J.C."/>
            <person name="Luo M."/>
            <person name="Kudrna D."/>
            <person name="Wing R.A."/>
            <person name="Meyers B.C."/>
            <person name="Yi K."/>
            <person name="Kong H."/>
            <person name="Lavrijsen P."/>
            <person name="Sunseri F."/>
            <person name="Falavigna A."/>
            <person name="Ye Y."/>
            <person name="Leebens-Mack J.H."/>
            <person name="Chen G."/>
        </authorList>
    </citation>
    <scope>NUCLEOTIDE SEQUENCE [LARGE SCALE GENOMIC DNA]</scope>
    <source>
        <strain evidence="4">cv. DH0086</strain>
    </source>
</reference>
<evidence type="ECO:0000256" key="2">
    <source>
        <dbReference type="SAM" id="MobiDB-lite"/>
    </source>
</evidence>